<dbReference type="PROSITE" id="PS50949">
    <property type="entry name" value="HTH_GNTR"/>
    <property type="match status" value="1"/>
</dbReference>
<dbReference type="InterPro" id="IPR011663">
    <property type="entry name" value="UTRA"/>
</dbReference>
<evidence type="ECO:0000256" key="4">
    <source>
        <dbReference type="ARBA" id="ARBA00023163"/>
    </source>
</evidence>
<dbReference type="InterPro" id="IPR036388">
    <property type="entry name" value="WH-like_DNA-bd_sf"/>
</dbReference>
<name>A0A4R2P7V2_9BACL</name>
<protein>
    <submittedName>
        <fullName evidence="6">GntR family transcriptional regulator</fullName>
    </submittedName>
</protein>
<dbReference type="FunFam" id="3.40.1410.10:FF:000008">
    <property type="entry name" value="Transcriptional regulator, GntR family"/>
    <property type="match status" value="1"/>
</dbReference>
<feature type="domain" description="HTH gntR-type" evidence="5">
    <location>
        <begin position="2"/>
        <end position="70"/>
    </location>
</feature>
<dbReference type="InterPro" id="IPR000524">
    <property type="entry name" value="Tscrpt_reg_HTH_GntR"/>
</dbReference>
<evidence type="ECO:0000256" key="1">
    <source>
        <dbReference type="ARBA" id="ARBA00022491"/>
    </source>
</evidence>
<dbReference type="GO" id="GO:0045892">
    <property type="term" value="P:negative regulation of DNA-templated transcription"/>
    <property type="evidence" value="ECO:0007669"/>
    <property type="project" value="TreeGrafter"/>
</dbReference>
<dbReference type="GO" id="GO:0003677">
    <property type="term" value="F:DNA binding"/>
    <property type="evidence" value="ECO:0007669"/>
    <property type="project" value="UniProtKB-KW"/>
</dbReference>
<evidence type="ECO:0000259" key="5">
    <source>
        <dbReference type="PROSITE" id="PS50949"/>
    </source>
</evidence>
<dbReference type="EMBL" id="SLXK01000004">
    <property type="protein sequence ID" value="TCP30983.1"/>
    <property type="molecule type" value="Genomic_DNA"/>
</dbReference>
<dbReference type="Pfam" id="PF07702">
    <property type="entry name" value="UTRA"/>
    <property type="match status" value="1"/>
</dbReference>
<gene>
    <name evidence="6" type="ORF">EV207_104162</name>
</gene>
<sequence length="236" mass="27701">MKEKYKIIYEDIRNKIFSKEYEPNERIPDEKTLSQNYSCSKMTIKRAVDMLVLEGLLHKRRGSGTYVKEPTSSNFTSTSRHLFGFSRSQAGKKVSSKVIEFLVVQADKIITEKLKLEDDEFVYKIIRARYVNERPHVLEETYMPIHVIPGIKRSHVEGSIYHYIEEELGLTIQSAHKTIRADKPKKLDKEYLLLTDIEPVAEVEQIVFLDDGRIFEYSKSRHRYDEFKFESVSVKL</sequence>
<dbReference type="PANTHER" id="PTHR44846">
    <property type="entry name" value="MANNOSYL-D-GLYCERATE TRANSPORT/METABOLISM SYSTEM REPRESSOR MNGR-RELATED"/>
    <property type="match status" value="1"/>
</dbReference>
<keyword evidence="3" id="KW-0238">DNA-binding</keyword>
<evidence type="ECO:0000313" key="7">
    <source>
        <dbReference type="Proteomes" id="UP000295416"/>
    </source>
</evidence>
<proteinExistence type="predicted"/>
<dbReference type="Pfam" id="PF00392">
    <property type="entry name" value="GntR"/>
    <property type="match status" value="1"/>
</dbReference>
<dbReference type="InterPro" id="IPR036390">
    <property type="entry name" value="WH_DNA-bd_sf"/>
</dbReference>
<dbReference type="Gene3D" id="3.40.1410.10">
    <property type="entry name" value="Chorismate lyase-like"/>
    <property type="match status" value="1"/>
</dbReference>
<dbReference type="InterPro" id="IPR028978">
    <property type="entry name" value="Chorismate_lyase_/UTRA_dom_sf"/>
</dbReference>
<evidence type="ECO:0000256" key="3">
    <source>
        <dbReference type="ARBA" id="ARBA00023125"/>
    </source>
</evidence>
<comment type="caution">
    <text evidence="6">The sequence shown here is derived from an EMBL/GenBank/DDBJ whole genome shotgun (WGS) entry which is preliminary data.</text>
</comment>
<dbReference type="SMART" id="SM00866">
    <property type="entry name" value="UTRA"/>
    <property type="match status" value="1"/>
</dbReference>
<dbReference type="PRINTS" id="PR00035">
    <property type="entry name" value="HTHGNTR"/>
</dbReference>
<dbReference type="AlphaFoldDB" id="A0A4R2P7V2"/>
<accession>A0A4R2P7V2</accession>
<dbReference type="SUPFAM" id="SSF46785">
    <property type="entry name" value="Winged helix' DNA-binding domain"/>
    <property type="match status" value="1"/>
</dbReference>
<dbReference type="OrthoDB" id="9815017at2"/>
<dbReference type="SUPFAM" id="SSF64288">
    <property type="entry name" value="Chorismate lyase-like"/>
    <property type="match status" value="1"/>
</dbReference>
<reference evidence="6 7" key="1">
    <citation type="submission" date="2019-03" db="EMBL/GenBank/DDBJ databases">
        <title>Genomic Encyclopedia of Type Strains, Phase IV (KMG-IV): sequencing the most valuable type-strain genomes for metagenomic binning, comparative biology and taxonomic classification.</title>
        <authorList>
            <person name="Goeker M."/>
        </authorList>
    </citation>
    <scope>NUCLEOTIDE SEQUENCE [LARGE SCALE GENOMIC DNA]</scope>
    <source>
        <strain evidence="6 7">DSM 19377</strain>
    </source>
</reference>
<evidence type="ECO:0000256" key="2">
    <source>
        <dbReference type="ARBA" id="ARBA00023015"/>
    </source>
</evidence>
<dbReference type="PANTHER" id="PTHR44846:SF5">
    <property type="entry name" value="HTH-TYPE TRANSCRIPTIONAL REGULATOR GMUR"/>
    <property type="match status" value="1"/>
</dbReference>
<keyword evidence="4" id="KW-0804">Transcription</keyword>
<dbReference type="RefSeq" id="WP_132744321.1">
    <property type="nucleotide sequence ID" value="NZ_SLXK01000004.1"/>
</dbReference>
<keyword evidence="2" id="KW-0805">Transcription regulation</keyword>
<keyword evidence="7" id="KW-1185">Reference proteome</keyword>
<organism evidence="6 7">
    <name type="scientific">Scopulibacillus darangshiensis</name>
    <dbReference type="NCBI Taxonomy" id="442528"/>
    <lineage>
        <taxon>Bacteria</taxon>
        <taxon>Bacillati</taxon>
        <taxon>Bacillota</taxon>
        <taxon>Bacilli</taxon>
        <taxon>Bacillales</taxon>
        <taxon>Sporolactobacillaceae</taxon>
        <taxon>Scopulibacillus</taxon>
    </lineage>
</organism>
<dbReference type="CDD" id="cd07377">
    <property type="entry name" value="WHTH_GntR"/>
    <property type="match status" value="1"/>
</dbReference>
<dbReference type="InterPro" id="IPR050679">
    <property type="entry name" value="Bact_HTH_transcr_reg"/>
</dbReference>
<dbReference type="SMART" id="SM00345">
    <property type="entry name" value="HTH_GNTR"/>
    <property type="match status" value="1"/>
</dbReference>
<keyword evidence="1" id="KW-0678">Repressor</keyword>
<evidence type="ECO:0000313" key="6">
    <source>
        <dbReference type="EMBL" id="TCP30983.1"/>
    </source>
</evidence>
<dbReference type="GO" id="GO:0003700">
    <property type="term" value="F:DNA-binding transcription factor activity"/>
    <property type="evidence" value="ECO:0007669"/>
    <property type="project" value="InterPro"/>
</dbReference>
<dbReference type="Gene3D" id="1.10.10.10">
    <property type="entry name" value="Winged helix-like DNA-binding domain superfamily/Winged helix DNA-binding domain"/>
    <property type="match status" value="1"/>
</dbReference>
<dbReference type="Proteomes" id="UP000295416">
    <property type="component" value="Unassembled WGS sequence"/>
</dbReference>